<keyword evidence="5" id="KW-0472">Membrane</keyword>
<feature type="region of interest" description="Disordered" evidence="9">
    <location>
        <begin position="118"/>
        <end position="149"/>
    </location>
</feature>
<dbReference type="GO" id="GO:0051301">
    <property type="term" value="P:cell division"/>
    <property type="evidence" value="ECO:0007669"/>
    <property type="project" value="UniProtKB-KW"/>
</dbReference>
<gene>
    <name evidence="11" type="ORF">IEQ34_000267</name>
</gene>
<name>A0AAV7HQR3_DENCH</name>
<feature type="compositionally biased region" description="Basic and acidic residues" evidence="9">
    <location>
        <begin position="371"/>
        <end position="381"/>
    </location>
</feature>
<proteinExistence type="inferred from homology"/>
<dbReference type="GO" id="GO:0051302">
    <property type="term" value="P:regulation of cell division"/>
    <property type="evidence" value="ECO:0007669"/>
    <property type="project" value="UniProtKB-ARBA"/>
</dbReference>
<dbReference type="InterPro" id="IPR048351">
    <property type="entry name" value="SOK_DIX"/>
</dbReference>
<feature type="compositionally biased region" description="Basic and acidic residues" evidence="9">
    <location>
        <begin position="131"/>
        <end position="140"/>
    </location>
</feature>
<dbReference type="AlphaFoldDB" id="A0AAV7HQR3"/>
<protein>
    <recommendedName>
        <fullName evidence="10">SOSEKI DIX-like domain-containing protein</fullName>
    </recommendedName>
</protein>
<dbReference type="GO" id="GO:0051258">
    <property type="term" value="P:protein polymerization"/>
    <property type="evidence" value="ECO:0007669"/>
    <property type="project" value="UniProtKB-ARBA"/>
</dbReference>
<feature type="region of interest" description="Disordered" evidence="9">
    <location>
        <begin position="210"/>
        <end position="231"/>
    </location>
</feature>
<evidence type="ECO:0000256" key="6">
    <source>
        <dbReference type="ARBA" id="ARBA00023306"/>
    </source>
</evidence>
<comment type="subcellular location">
    <subcellularLocation>
        <location evidence="1">Cell membrane</location>
        <topology evidence="1">Peripheral membrane protein</topology>
        <orientation evidence="1">Cytoplasmic side</orientation>
    </subcellularLocation>
</comment>
<evidence type="ECO:0000256" key="3">
    <source>
        <dbReference type="ARBA" id="ARBA00022475"/>
    </source>
</evidence>
<evidence type="ECO:0000256" key="2">
    <source>
        <dbReference type="ARBA" id="ARBA00022473"/>
    </source>
</evidence>
<keyword evidence="3" id="KW-1003">Cell membrane</keyword>
<evidence type="ECO:0000256" key="7">
    <source>
        <dbReference type="ARBA" id="ARBA00024211"/>
    </source>
</evidence>
<dbReference type="Proteomes" id="UP000775213">
    <property type="component" value="Unassembled WGS sequence"/>
</dbReference>
<reference evidence="11 12" key="1">
    <citation type="journal article" date="2021" name="Hortic Res">
        <title>Chromosome-scale assembly of the Dendrobium chrysotoxum genome enhances the understanding of orchid evolution.</title>
        <authorList>
            <person name="Zhang Y."/>
            <person name="Zhang G.Q."/>
            <person name="Zhang D."/>
            <person name="Liu X.D."/>
            <person name="Xu X.Y."/>
            <person name="Sun W.H."/>
            <person name="Yu X."/>
            <person name="Zhu X."/>
            <person name="Wang Z.W."/>
            <person name="Zhao X."/>
            <person name="Zhong W.Y."/>
            <person name="Chen H."/>
            <person name="Yin W.L."/>
            <person name="Huang T."/>
            <person name="Niu S.C."/>
            <person name="Liu Z.J."/>
        </authorList>
    </citation>
    <scope>NUCLEOTIDE SEQUENCE [LARGE SCALE GENOMIC DNA]</scope>
    <source>
        <strain evidence="11">Lindl</strain>
    </source>
</reference>
<keyword evidence="4" id="KW-0132">Cell division</keyword>
<dbReference type="PANTHER" id="PTHR31083">
    <property type="entry name" value="UPSTREAM OF FLC PROTEIN (DUF966)"/>
    <property type="match status" value="1"/>
</dbReference>
<dbReference type="GO" id="GO:0090708">
    <property type="term" value="P:specification of plant organ axis polarity"/>
    <property type="evidence" value="ECO:0007669"/>
    <property type="project" value="UniProtKB-ARBA"/>
</dbReference>
<dbReference type="PANTHER" id="PTHR31083:SF4">
    <property type="entry name" value="PROTEIN SOSEKI 4-RELATED"/>
    <property type="match status" value="1"/>
</dbReference>
<dbReference type="EMBL" id="JAGFBR010000001">
    <property type="protein sequence ID" value="KAH0470544.1"/>
    <property type="molecule type" value="Genomic_DNA"/>
</dbReference>
<evidence type="ECO:0000256" key="4">
    <source>
        <dbReference type="ARBA" id="ARBA00022618"/>
    </source>
</evidence>
<evidence type="ECO:0000256" key="8">
    <source>
        <dbReference type="ARBA" id="ARBA00046534"/>
    </source>
</evidence>
<dbReference type="GO" id="GO:2000067">
    <property type="term" value="P:regulation of root morphogenesis"/>
    <property type="evidence" value="ECO:0007669"/>
    <property type="project" value="UniProtKB-ARBA"/>
</dbReference>
<keyword evidence="2" id="KW-0217">Developmental protein</keyword>
<evidence type="ECO:0000256" key="5">
    <source>
        <dbReference type="ARBA" id="ARBA00023136"/>
    </source>
</evidence>
<organism evidence="11 12">
    <name type="scientific">Dendrobium chrysotoxum</name>
    <name type="common">Orchid</name>
    <dbReference type="NCBI Taxonomy" id="161865"/>
    <lineage>
        <taxon>Eukaryota</taxon>
        <taxon>Viridiplantae</taxon>
        <taxon>Streptophyta</taxon>
        <taxon>Embryophyta</taxon>
        <taxon>Tracheophyta</taxon>
        <taxon>Spermatophyta</taxon>
        <taxon>Magnoliopsida</taxon>
        <taxon>Liliopsida</taxon>
        <taxon>Asparagales</taxon>
        <taxon>Orchidaceae</taxon>
        <taxon>Epidendroideae</taxon>
        <taxon>Malaxideae</taxon>
        <taxon>Dendrobiinae</taxon>
        <taxon>Dendrobium</taxon>
    </lineage>
</organism>
<feature type="compositionally biased region" description="Low complexity" evidence="9">
    <location>
        <begin position="118"/>
        <end position="129"/>
    </location>
</feature>
<dbReference type="InterPro" id="IPR021182">
    <property type="entry name" value="SOK_magnoliopsida"/>
</dbReference>
<feature type="domain" description="SOSEKI DIX-like" evidence="10">
    <location>
        <begin position="30"/>
        <end position="118"/>
    </location>
</feature>
<accession>A0AAV7HQR3</accession>
<comment type="similarity">
    <text evidence="7">Belongs to the SOSEKI family.</text>
</comment>
<evidence type="ECO:0000256" key="1">
    <source>
        <dbReference type="ARBA" id="ARBA00004413"/>
    </source>
</evidence>
<evidence type="ECO:0000259" key="10">
    <source>
        <dbReference type="Pfam" id="PF06136"/>
    </source>
</evidence>
<sequence>MAVVNRGRAELCSSPERTRVWTETMKKKRVSVVYYLSRNGQLEQPHFMEVTLSSRDGLYLKDVISRLNFLRGNGMASLYSWSSKRSYKNGFVWHDLSEDDFIYPAHGQEYVLKGSELLRSSSSPTSQETTDSERVDFLPERRKKTPSASSSVDFGEYMVYKNKLLAADASAKAMDAATQTDDEWRRRRRRVFGEGDGDGENRREVVLEEDNPTTELSCDEISPPPSSSSTETLESLIKADGRVAVSSAVGGGDENDRSVAGCPSGRFRASASAVLMNLISCGSISVKDHAVSCGGGGRYFLPPRGRPAEQQEETKEMDGAIEMPSISAIRLEDKEYFSGSLIETKKKTLVGDGTATAAAALKRSSSYNSERSSKMEMDGGRGARCIPAGKTKATAGGRKKMELETK</sequence>
<evidence type="ECO:0000256" key="9">
    <source>
        <dbReference type="SAM" id="MobiDB-lite"/>
    </source>
</evidence>
<dbReference type="GO" id="GO:0005886">
    <property type="term" value="C:plasma membrane"/>
    <property type="evidence" value="ECO:0007669"/>
    <property type="project" value="UniProtKB-SubCell"/>
</dbReference>
<feature type="region of interest" description="Disordered" evidence="9">
    <location>
        <begin position="361"/>
        <end position="406"/>
    </location>
</feature>
<keyword evidence="12" id="KW-1185">Reference proteome</keyword>
<dbReference type="PIRSF" id="PIRSF031043">
    <property type="entry name" value="UCP031043"/>
    <property type="match status" value="1"/>
</dbReference>
<keyword evidence="6" id="KW-0131">Cell cycle</keyword>
<comment type="caution">
    <text evidence="11">The sequence shown here is derived from an EMBL/GenBank/DDBJ whole genome shotgun (WGS) entry which is preliminary data.</text>
</comment>
<comment type="subunit">
    <text evidence="8">Homodimer. Forms long polymer filaments with other SOKs proteins polymers (e.g. SOK1, SOK2, SOK3 and SOK4) crucial for polar localization and biological activity. Binds to ANGUSTIFOLIA (AN).</text>
</comment>
<dbReference type="InterPro" id="IPR010369">
    <property type="entry name" value="SOK"/>
</dbReference>
<evidence type="ECO:0000313" key="12">
    <source>
        <dbReference type="Proteomes" id="UP000775213"/>
    </source>
</evidence>
<dbReference type="Pfam" id="PF06136">
    <property type="entry name" value="SOK"/>
    <property type="match status" value="1"/>
</dbReference>
<evidence type="ECO:0000313" key="11">
    <source>
        <dbReference type="EMBL" id="KAH0470544.1"/>
    </source>
</evidence>